<sequence>MEFIIVAAQTILAVVAVIVLVRLNGLRSFSKMSSFDFGLTVAAGSVLATMMTSSDSPWPELVALATLFLTRFVVSKVRQRYGWAVTLTDNAPLMLMYDGVVLEKNLPLARVTQSDLRGKLREANAIALSQIRAVVFEPTGDISVLHGDTFDCELLRSVSWGAEDIPTPVQTELSKPVP</sequence>
<name>A0ABX2ISN1_9RHOB</name>
<reference evidence="9 10" key="1">
    <citation type="submission" date="2020-06" db="EMBL/GenBank/DDBJ databases">
        <title>Sulfitobacter algicola sp. nov., isolated from green algae.</title>
        <authorList>
            <person name="Wang C."/>
        </authorList>
    </citation>
    <scope>NUCLEOTIDE SEQUENCE [LARGE SCALE GENOMIC DNA]</scope>
    <source>
        <strain evidence="9 10">1151</strain>
    </source>
</reference>
<keyword evidence="3" id="KW-1003">Cell membrane</keyword>
<evidence type="ECO:0000256" key="5">
    <source>
        <dbReference type="ARBA" id="ARBA00022989"/>
    </source>
</evidence>
<accession>A0ABX2ISN1</accession>
<dbReference type="PANTHER" id="PTHR34582">
    <property type="entry name" value="UPF0702 TRANSMEMBRANE PROTEIN YCAP"/>
    <property type="match status" value="1"/>
</dbReference>
<evidence type="ECO:0000256" key="6">
    <source>
        <dbReference type="ARBA" id="ARBA00023136"/>
    </source>
</evidence>
<evidence type="ECO:0000256" key="4">
    <source>
        <dbReference type="ARBA" id="ARBA00022692"/>
    </source>
</evidence>
<dbReference type="InterPro" id="IPR007353">
    <property type="entry name" value="DUF421"/>
</dbReference>
<comment type="caution">
    <text evidence="9">The sequence shown here is derived from an EMBL/GenBank/DDBJ whole genome shotgun (WGS) entry which is preliminary data.</text>
</comment>
<organism evidence="9 10">
    <name type="scientific">Parasulfitobacter algicola</name>
    <dbReference type="NCBI Taxonomy" id="2614809"/>
    <lineage>
        <taxon>Bacteria</taxon>
        <taxon>Pseudomonadati</taxon>
        <taxon>Pseudomonadota</taxon>
        <taxon>Alphaproteobacteria</taxon>
        <taxon>Rhodobacterales</taxon>
        <taxon>Roseobacteraceae</taxon>
        <taxon>Parasulfitobacter</taxon>
    </lineage>
</organism>
<comment type="similarity">
    <text evidence="2">Belongs to the UPF0702 family.</text>
</comment>
<keyword evidence="5 7" id="KW-1133">Transmembrane helix</keyword>
<dbReference type="EMBL" id="JABUFE010000006">
    <property type="protein sequence ID" value="NSX55325.1"/>
    <property type="molecule type" value="Genomic_DNA"/>
</dbReference>
<evidence type="ECO:0000256" key="3">
    <source>
        <dbReference type="ARBA" id="ARBA00022475"/>
    </source>
</evidence>
<keyword evidence="10" id="KW-1185">Reference proteome</keyword>
<keyword evidence="6 7" id="KW-0472">Membrane</keyword>
<evidence type="ECO:0000256" key="7">
    <source>
        <dbReference type="SAM" id="Phobius"/>
    </source>
</evidence>
<dbReference type="RefSeq" id="WP_174138253.1">
    <property type="nucleotide sequence ID" value="NZ_JABUFE010000006.1"/>
</dbReference>
<dbReference type="PANTHER" id="PTHR34582:SF6">
    <property type="entry name" value="UPF0702 TRANSMEMBRANE PROTEIN YCAP"/>
    <property type="match status" value="1"/>
</dbReference>
<evidence type="ECO:0000259" key="8">
    <source>
        <dbReference type="Pfam" id="PF04239"/>
    </source>
</evidence>
<feature type="domain" description="YetF C-terminal" evidence="8">
    <location>
        <begin position="86"/>
        <end position="149"/>
    </location>
</feature>
<dbReference type="InterPro" id="IPR023090">
    <property type="entry name" value="UPF0702_alpha/beta_dom_sf"/>
</dbReference>
<dbReference type="Gene3D" id="3.30.240.20">
    <property type="entry name" value="bsu07140 like domains"/>
    <property type="match status" value="1"/>
</dbReference>
<keyword evidence="4 7" id="KW-0812">Transmembrane</keyword>
<evidence type="ECO:0000313" key="9">
    <source>
        <dbReference type="EMBL" id="NSX55325.1"/>
    </source>
</evidence>
<dbReference type="Proteomes" id="UP000777935">
    <property type="component" value="Unassembled WGS sequence"/>
</dbReference>
<protein>
    <submittedName>
        <fullName evidence="9">DUF421 domain-containing protein</fullName>
    </submittedName>
</protein>
<evidence type="ECO:0000256" key="1">
    <source>
        <dbReference type="ARBA" id="ARBA00004651"/>
    </source>
</evidence>
<dbReference type="Pfam" id="PF04239">
    <property type="entry name" value="DUF421"/>
    <property type="match status" value="1"/>
</dbReference>
<evidence type="ECO:0000313" key="10">
    <source>
        <dbReference type="Proteomes" id="UP000777935"/>
    </source>
</evidence>
<comment type="subcellular location">
    <subcellularLocation>
        <location evidence="1">Cell membrane</location>
        <topology evidence="1">Multi-pass membrane protein</topology>
    </subcellularLocation>
</comment>
<feature type="transmembrane region" description="Helical" evidence="7">
    <location>
        <begin position="6"/>
        <end position="23"/>
    </location>
</feature>
<gene>
    <name evidence="9" type="ORF">HRQ87_10980</name>
</gene>
<proteinExistence type="inferred from homology"/>
<evidence type="ECO:0000256" key="2">
    <source>
        <dbReference type="ARBA" id="ARBA00006448"/>
    </source>
</evidence>